<accession>A0A177KBM3</accession>
<evidence type="ECO:0000313" key="2">
    <source>
        <dbReference type="Proteomes" id="UP000076998"/>
    </source>
</evidence>
<gene>
    <name evidence="1" type="ORF">AYL44_00480</name>
</gene>
<name>A0A177KBM3_9MICO</name>
<sequence>MAMSADDDSSTLDCGRTIDELSSYVEAGRTPRDPHIESCPDCLNAVEALERVGQLSRDLVADDAERMPRPPESWFEGILSVIHSELRAGRSFPIHHPDPRVTITVTEGAVRSLVRSSADALDGIYLGRTEIVGDAETPGAPVRIDLTASVAWGRSIPDLTSALRDLVYRVLAEHTELNVTAVNVAVEELHGTEGEE</sequence>
<organism evidence="1 2">
    <name type="scientific">Microbacterium oleivorans</name>
    <dbReference type="NCBI Taxonomy" id="273677"/>
    <lineage>
        <taxon>Bacteria</taxon>
        <taxon>Bacillati</taxon>
        <taxon>Actinomycetota</taxon>
        <taxon>Actinomycetes</taxon>
        <taxon>Micrococcales</taxon>
        <taxon>Microbacteriaceae</taxon>
        <taxon>Microbacterium</taxon>
    </lineage>
</organism>
<protein>
    <recommendedName>
        <fullName evidence="3">Asp23/Gls24 family envelope stress response protein</fullName>
    </recommendedName>
</protein>
<comment type="caution">
    <text evidence="1">The sequence shown here is derived from an EMBL/GenBank/DDBJ whole genome shotgun (WGS) entry which is preliminary data.</text>
</comment>
<dbReference type="Proteomes" id="UP000076998">
    <property type="component" value="Unassembled WGS sequence"/>
</dbReference>
<evidence type="ECO:0000313" key="1">
    <source>
        <dbReference type="EMBL" id="OAH50800.1"/>
    </source>
</evidence>
<proteinExistence type="predicted"/>
<dbReference type="EMBL" id="LSTV01000001">
    <property type="protein sequence ID" value="OAH50800.1"/>
    <property type="molecule type" value="Genomic_DNA"/>
</dbReference>
<reference evidence="1 2" key="1">
    <citation type="submission" date="2016-02" db="EMBL/GenBank/DDBJ databases">
        <authorList>
            <person name="Wen L."/>
            <person name="He K."/>
            <person name="Yang H."/>
        </authorList>
    </citation>
    <scope>NUCLEOTIDE SEQUENCE [LARGE SCALE GENOMIC DNA]</scope>
    <source>
        <strain evidence="1 2">CD11_3</strain>
    </source>
</reference>
<dbReference type="AlphaFoldDB" id="A0A177KBM3"/>
<dbReference type="OrthoDB" id="4953969at2"/>
<evidence type="ECO:0008006" key="3">
    <source>
        <dbReference type="Google" id="ProtNLM"/>
    </source>
</evidence>